<keyword evidence="1" id="KW-0472">Membrane</keyword>
<keyword evidence="1" id="KW-0812">Transmembrane</keyword>
<evidence type="ECO:0000313" key="2">
    <source>
        <dbReference type="EMBL" id="MFD2587432.1"/>
    </source>
</evidence>
<name>A0ABW5MWD2_9FLAO</name>
<dbReference type="RefSeq" id="WP_377766970.1">
    <property type="nucleotide sequence ID" value="NZ_JBHULB010000014.1"/>
</dbReference>
<keyword evidence="3" id="KW-1185">Reference proteome</keyword>
<comment type="caution">
    <text evidence="2">The sequence shown here is derived from an EMBL/GenBank/DDBJ whole genome shotgun (WGS) entry which is preliminary data.</text>
</comment>
<reference evidence="3" key="1">
    <citation type="journal article" date="2019" name="Int. J. Syst. Evol. Microbiol.">
        <title>The Global Catalogue of Microorganisms (GCM) 10K type strain sequencing project: providing services to taxonomists for standard genome sequencing and annotation.</title>
        <authorList>
            <consortium name="The Broad Institute Genomics Platform"/>
            <consortium name="The Broad Institute Genome Sequencing Center for Infectious Disease"/>
            <person name="Wu L."/>
            <person name="Ma J."/>
        </authorList>
    </citation>
    <scope>NUCLEOTIDE SEQUENCE [LARGE SCALE GENOMIC DNA]</scope>
    <source>
        <strain evidence="3">KCTC 52368</strain>
    </source>
</reference>
<dbReference type="EMBL" id="JBHULB010000014">
    <property type="protein sequence ID" value="MFD2587432.1"/>
    <property type="molecule type" value="Genomic_DNA"/>
</dbReference>
<keyword evidence="1" id="KW-1133">Transmembrane helix</keyword>
<organism evidence="2 3">
    <name type="scientific">Croceitalea marina</name>
    <dbReference type="NCBI Taxonomy" id="1775166"/>
    <lineage>
        <taxon>Bacteria</taxon>
        <taxon>Pseudomonadati</taxon>
        <taxon>Bacteroidota</taxon>
        <taxon>Flavobacteriia</taxon>
        <taxon>Flavobacteriales</taxon>
        <taxon>Flavobacteriaceae</taxon>
        <taxon>Croceitalea</taxon>
    </lineage>
</organism>
<gene>
    <name evidence="2" type="ORF">ACFSQJ_10855</name>
</gene>
<sequence>MSIFFLELYFNDFSAIGFFMFGPTILFLLIGIILFIAKQKKPGKIFLIISGCCLLIAAGLCGIGELI</sequence>
<feature type="transmembrane region" description="Helical" evidence="1">
    <location>
        <begin position="45"/>
        <end position="66"/>
    </location>
</feature>
<accession>A0ABW5MWD2</accession>
<protein>
    <submittedName>
        <fullName evidence="2">Uncharacterized protein</fullName>
    </submittedName>
</protein>
<dbReference type="Proteomes" id="UP001597526">
    <property type="component" value="Unassembled WGS sequence"/>
</dbReference>
<feature type="transmembrane region" description="Helical" evidence="1">
    <location>
        <begin position="15"/>
        <end position="36"/>
    </location>
</feature>
<evidence type="ECO:0000313" key="3">
    <source>
        <dbReference type="Proteomes" id="UP001597526"/>
    </source>
</evidence>
<proteinExistence type="predicted"/>
<evidence type="ECO:0000256" key="1">
    <source>
        <dbReference type="SAM" id="Phobius"/>
    </source>
</evidence>